<dbReference type="InterPro" id="IPR025403">
    <property type="entry name" value="TgpA-like_C"/>
</dbReference>
<dbReference type="SMART" id="SM00460">
    <property type="entry name" value="TGc"/>
    <property type="match status" value="1"/>
</dbReference>
<evidence type="ECO:0000259" key="2">
    <source>
        <dbReference type="SMART" id="SM00460"/>
    </source>
</evidence>
<proteinExistence type="predicted"/>
<feature type="transmembrane region" description="Helical" evidence="1">
    <location>
        <begin position="155"/>
        <end position="173"/>
    </location>
</feature>
<dbReference type="Pfam" id="PF13559">
    <property type="entry name" value="DUF4129"/>
    <property type="match status" value="1"/>
</dbReference>
<name>A0A4Q7ZC39_9GAMM</name>
<organism evidence="3 4">
    <name type="scientific">Fluviicoccus keumensis</name>
    <dbReference type="NCBI Taxonomy" id="1435465"/>
    <lineage>
        <taxon>Bacteria</taxon>
        <taxon>Pseudomonadati</taxon>
        <taxon>Pseudomonadota</taxon>
        <taxon>Gammaproteobacteria</taxon>
        <taxon>Moraxellales</taxon>
        <taxon>Moraxellaceae</taxon>
        <taxon>Fluviicoccus</taxon>
    </lineage>
</organism>
<dbReference type="Gene3D" id="3.10.620.30">
    <property type="match status" value="1"/>
</dbReference>
<dbReference type="InterPro" id="IPR002931">
    <property type="entry name" value="Transglutaminase-like"/>
</dbReference>
<dbReference type="Pfam" id="PF01841">
    <property type="entry name" value="Transglut_core"/>
    <property type="match status" value="1"/>
</dbReference>
<feature type="domain" description="Transglutaminase-like" evidence="2">
    <location>
        <begin position="408"/>
        <end position="479"/>
    </location>
</feature>
<keyword evidence="1" id="KW-0472">Membrane</keyword>
<dbReference type="InterPro" id="IPR052901">
    <property type="entry name" value="Bact_TGase-like"/>
</dbReference>
<dbReference type="RefSeq" id="WP_130410396.1">
    <property type="nucleotide sequence ID" value="NZ_SHKX01000002.1"/>
</dbReference>
<accession>A0A4Q7ZC39</accession>
<dbReference type="PANTHER" id="PTHR42736:SF1">
    <property type="entry name" value="PROTEIN-GLUTAMINE GAMMA-GLUTAMYLTRANSFERASE"/>
    <property type="match status" value="1"/>
</dbReference>
<dbReference type="Pfam" id="PF11992">
    <property type="entry name" value="TgpA_N"/>
    <property type="match status" value="1"/>
</dbReference>
<dbReference type="InterPro" id="IPR038765">
    <property type="entry name" value="Papain-like_cys_pep_sf"/>
</dbReference>
<dbReference type="PANTHER" id="PTHR42736">
    <property type="entry name" value="PROTEIN-GLUTAMINE GAMMA-GLUTAMYLTRANSFERASE"/>
    <property type="match status" value="1"/>
</dbReference>
<keyword evidence="4" id="KW-1185">Reference proteome</keyword>
<feature type="transmembrane region" description="Helical" evidence="1">
    <location>
        <begin position="123"/>
        <end position="143"/>
    </location>
</feature>
<keyword evidence="1" id="KW-1133">Transmembrane helix</keyword>
<evidence type="ECO:0000313" key="4">
    <source>
        <dbReference type="Proteomes" id="UP000292423"/>
    </source>
</evidence>
<feature type="transmembrane region" description="Helical" evidence="1">
    <location>
        <begin position="99"/>
        <end position="117"/>
    </location>
</feature>
<evidence type="ECO:0000256" key="1">
    <source>
        <dbReference type="SAM" id="Phobius"/>
    </source>
</evidence>
<dbReference type="SUPFAM" id="SSF54001">
    <property type="entry name" value="Cysteine proteinases"/>
    <property type="match status" value="1"/>
</dbReference>
<reference evidence="3 4" key="1">
    <citation type="submission" date="2019-02" db="EMBL/GenBank/DDBJ databases">
        <title>Genomic Encyclopedia of Type Strains, Phase IV (KMG-IV): sequencing the most valuable type-strain genomes for metagenomic binning, comparative biology and taxonomic classification.</title>
        <authorList>
            <person name="Goeker M."/>
        </authorList>
    </citation>
    <scope>NUCLEOTIDE SEQUENCE [LARGE SCALE GENOMIC DNA]</scope>
    <source>
        <strain evidence="3 4">DSM 105135</strain>
    </source>
</reference>
<protein>
    <submittedName>
        <fullName evidence="3">Transglutaminase superfamily protein</fullName>
    </submittedName>
</protein>
<dbReference type="EMBL" id="SHKX01000002">
    <property type="protein sequence ID" value="RZU48190.1"/>
    <property type="molecule type" value="Genomic_DNA"/>
</dbReference>
<keyword evidence="1" id="KW-0812">Transmembrane</keyword>
<sequence>MNPRIRYWLLLALTVSLAPHLTRLPGWLSAVLALSLLWRLPMVEGRIPLPGKWVLAPILLAGTAGIGATFHTWFGPEAGVAFLIFCLAMKLLEYRNDRDYYILMVLSLFVLATAFLFEQGLFASAYCLLAMLVVTMALVVNNLRDIPAQVGLRKAMVMLGQAVPLMLILFMFFPRLPPLWTMKLSAGSGKIGMSDSMSPGDMVSLGRSTELAFRVEFPDHNPPPKNEMYWRGLTFSHFDGKTWRPSTDARMANGGTVAWSQVEFPYWVQESIKIRSLNPLHYRVIMEASDKPWLYSLVVSTGRVQDIGLTRDFMLLSRDPVFQRLTYEADRYDVVALDPVLPEWLLRENLQLPALGNPTARQMAKQWRQHYGSEREYINAILRWYRNSPFTYTLDPPPLGNNRIDDFLFRTKRGFCEHYASSFTFLLRAGGVPARVVAGYQGGEPSPTGDSWEIRQMDAHAWVEAWLPDRGWVQFDPTSAVAPTRIEQGMNAVADNQAMWGNSAMSAVRFNNYRLLGKLRNMVDYLNYRWQRDVVGYDTHSQEEFLYHLLGNSSMWRQLGVMFGALVAVALLLAAWTIVRHRRPVDPADALVLKLSARWARRGLQRHPGEGVLAWMARVGVAQPQWEAHAKAFAAEYERLRYAPRNAGDAVSVRQLAQLMRTWPAYRPQKTQLVEVSVAEGKDSP</sequence>
<feature type="transmembrane region" description="Helical" evidence="1">
    <location>
        <begin position="54"/>
        <end position="87"/>
    </location>
</feature>
<gene>
    <name evidence="3" type="ORF">EV700_0090</name>
</gene>
<dbReference type="OrthoDB" id="9804872at2"/>
<comment type="caution">
    <text evidence="3">The sequence shown here is derived from an EMBL/GenBank/DDBJ whole genome shotgun (WGS) entry which is preliminary data.</text>
</comment>
<evidence type="ECO:0000313" key="3">
    <source>
        <dbReference type="EMBL" id="RZU48190.1"/>
    </source>
</evidence>
<feature type="transmembrane region" description="Helical" evidence="1">
    <location>
        <begin position="559"/>
        <end position="579"/>
    </location>
</feature>
<dbReference type="InterPro" id="IPR021878">
    <property type="entry name" value="TgpA_N"/>
</dbReference>
<dbReference type="Proteomes" id="UP000292423">
    <property type="component" value="Unassembled WGS sequence"/>
</dbReference>
<dbReference type="AlphaFoldDB" id="A0A4Q7ZC39"/>